<reference evidence="1" key="1">
    <citation type="submission" date="2024-08" db="EMBL/GenBank/DDBJ databases">
        <authorList>
            <person name="Yu S.T."/>
        </authorList>
    </citation>
    <scope>NUCLEOTIDE SEQUENCE</scope>
    <source>
        <strain evidence="1">R33</strain>
    </source>
</reference>
<dbReference type="SUPFAM" id="SSF55961">
    <property type="entry name" value="Bet v1-like"/>
    <property type="match status" value="1"/>
</dbReference>
<dbReference type="AlphaFoldDB" id="A0AB39YEY4"/>
<dbReference type="InterPro" id="IPR019587">
    <property type="entry name" value="Polyketide_cyclase/dehydratase"/>
</dbReference>
<accession>A0AB39YEY4</accession>
<protein>
    <submittedName>
        <fullName evidence="1">SRPBCC family protein</fullName>
    </submittedName>
</protein>
<gene>
    <name evidence="1" type="ORF">AB5J51_31290</name>
</gene>
<evidence type="ECO:0000313" key="1">
    <source>
        <dbReference type="EMBL" id="XDV67087.1"/>
    </source>
</evidence>
<dbReference type="RefSeq" id="WP_136224305.1">
    <property type="nucleotide sequence ID" value="NZ_CP165727.1"/>
</dbReference>
<dbReference type="EMBL" id="CP165727">
    <property type="protein sequence ID" value="XDV67087.1"/>
    <property type="molecule type" value="Genomic_DNA"/>
</dbReference>
<dbReference type="InterPro" id="IPR023393">
    <property type="entry name" value="START-like_dom_sf"/>
</dbReference>
<proteinExistence type="predicted"/>
<organism evidence="1">
    <name type="scientific">Streptomyces sp. R33</name>
    <dbReference type="NCBI Taxonomy" id="3238629"/>
    <lineage>
        <taxon>Bacteria</taxon>
        <taxon>Bacillati</taxon>
        <taxon>Actinomycetota</taxon>
        <taxon>Actinomycetes</taxon>
        <taxon>Kitasatosporales</taxon>
        <taxon>Streptomycetaceae</taxon>
        <taxon>Streptomyces</taxon>
    </lineage>
</organism>
<name>A0AB39YEY4_9ACTN</name>
<sequence>MDRSRAGNTDRRHRDRWNRYRFRSVWDLDAPPARVYAVLEQTGDYPRWWPQVRSVEQIDGHSGTLHIRSVLPYEIRTTATELLRDPGRGLLEAALHGDIEGWARWTVRARRGAGGRGTRALYEQEVEVQSPLLRRLAIPARPAFRLNHALMMRAGRRALAARLAAPPEAV</sequence>
<dbReference type="Pfam" id="PF10604">
    <property type="entry name" value="Polyketide_cyc2"/>
    <property type="match status" value="1"/>
</dbReference>
<dbReference type="Gene3D" id="3.30.530.20">
    <property type="match status" value="1"/>
</dbReference>